<dbReference type="GO" id="GO:0005634">
    <property type="term" value="C:nucleus"/>
    <property type="evidence" value="ECO:0007669"/>
    <property type="project" value="UniProtKB-SubCell"/>
</dbReference>
<dbReference type="PANTHER" id="PTHR21551">
    <property type="entry name" value="TOPOISOMERASE II-ASSOCIATED PROTEIN PAT1"/>
    <property type="match status" value="1"/>
</dbReference>
<evidence type="ECO:0000313" key="10">
    <source>
        <dbReference type="Proteomes" id="UP000293360"/>
    </source>
</evidence>
<evidence type="ECO:0000256" key="6">
    <source>
        <dbReference type="ARBA" id="ARBA00023242"/>
    </source>
</evidence>
<proteinExistence type="inferred from homology"/>
<dbReference type="PANTHER" id="PTHR21551:SF0">
    <property type="entry name" value="PROTEIN ASSOCIATED WITH TOPO II RELATED-1, ISOFORM A"/>
    <property type="match status" value="1"/>
</dbReference>
<protein>
    <recommendedName>
        <fullName evidence="8">mRNA decay factor PAT1 domain-containing protein</fullName>
    </recommendedName>
</protein>
<keyword evidence="10" id="KW-1185">Reference proteome</keyword>
<feature type="compositionally biased region" description="Acidic residues" evidence="7">
    <location>
        <begin position="29"/>
        <end position="53"/>
    </location>
</feature>
<dbReference type="GO" id="GO:0000290">
    <property type="term" value="P:deadenylation-dependent decapping of nuclear-transcribed mRNA"/>
    <property type="evidence" value="ECO:0007669"/>
    <property type="project" value="InterPro"/>
</dbReference>
<feature type="compositionally biased region" description="Polar residues" evidence="7">
    <location>
        <begin position="107"/>
        <end position="118"/>
    </location>
</feature>
<dbReference type="GO" id="GO:0033962">
    <property type="term" value="P:P-body assembly"/>
    <property type="evidence" value="ECO:0007669"/>
    <property type="project" value="TreeGrafter"/>
</dbReference>
<evidence type="ECO:0000259" key="8">
    <source>
        <dbReference type="Pfam" id="PF09770"/>
    </source>
</evidence>
<feature type="compositionally biased region" description="Polar residues" evidence="7">
    <location>
        <begin position="317"/>
        <end position="327"/>
    </location>
</feature>
<dbReference type="InterPro" id="IPR039900">
    <property type="entry name" value="Pat1-like"/>
</dbReference>
<feature type="compositionally biased region" description="Low complexity" evidence="7">
    <location>
        <begin position="192"/>
        <end position="205"/>
    </location>
</feature>
<feature type="domain" description="mRNA decay factor PAT1" evidence="8">
    <location>
        <begin position="5"/>
        <end position="823"/>
    </location>
</feature>
<evidence type="ECO:0000256" key="2">
    <source>
        <dbReference type="ARBA" id="ARBA00004201"/>
    </source>
</evidence>
<keyword evidence="5" id="KW-0694">RNA-binding</keyword>
<evidence type="ECO:0000256" key="1">
    <source>
        <dbReference type="ARBA" id="ARBA00004123"/>
    </source>
</evidence>
<dbReference type="GO" id="GO:0000932">
    <property type="term" value="C:P-body"/>
    <property type="evidence" value="ECO:0007669"/>
    <property type="project" value="UniProtKB-SubCell"/>
</dbReference>
<gene>
    <name evidence="9" type="ORF">DL764_003173</name>
</gene>
<feature type="compositionally biased region" description="Basic and acidic residues" evidence="7">
    <location>
        <begin position="217"/>
        <end position="232"/>
    </location>
</feature>
<keyword evidence="6" id="KW-0539">Nucleus</keyword>
<sequence>MSFPHNTAAPGFGQSHDPFAALAEHDNDMDALDFDETYDGLGDQLDETDDAFNDDTFGGDDGPSKPSVGKDFDFFGQTAKVAGAIEEEHLRFNRQQPAPKPTTAAPSQNYNTGYSYQQAPKPVRSGYEKYKEPEPVSDLQVDASIWGVAPKKSSTPAAAAQQQPPAPANTGRKMMSLEEVEAAMRARPKPAAPAQPQQQPSFSMPEPVPLQQPVQHSRPESIDYRQQQKDYRQSAGFQGNDSHRLAQGGPHGHPVTILRRPSRDTPPAGPAVAGPVTQQQQAPPVVGPTQILQNPNRLSGDAARVGVPPHPVHRSQDSFSRQGQMLNQPPQPPQLSEEDKAAYLEAEARRAKRNHKIFVLSKDNGLMTPQDKSFITRIQLQQLVAAIGDPNEHDTDAVLAEDFYYQVLSSLRAQQRPHPNQPLNNFAQTYLFQTGSRHAGMRRHGRGPENHMQRMEQQVQRAVEAAKNKPKNKQLVIEGSLGKISFSNTKTPKPLLSIKRTESGTDTNRPNSAHRPQVATNDLDRKVTLKDIENVYSALMKMEDLTRTMPPPPPPNGNPSEEFIERQAELQALNECLWTALKVHEPIGATAVHPFIAFISYPKGMKAIPRIFRFLSHEQRTTILTLIVIHLDQLDIVRDAQVQPGEPVTLRAAIRESIELFTMAVTPSLFQVLNDSELPIVTAVLGLMVQNLNVDKIARTRVGTHMFTMVLSRAELIKQTLASNDPNWQQWTATFNHFFNALAPSLPSIFPGTVTSGEDIYVWQFLAAIGIHASPDEQQRLVLAVKDRVMDTVGITKTLPADMAKERLDSVNLFMRSIGLDVELLK</sequence>
<name>A0A4Q4TKX2_9PEZI</name>
<reference evidence="9 10" key="1">
    <citation type="submission" date="2018-06" db="EMBL/GenBank/DDBJ databases">
        <title>Complete Genomes of Monosporascus.</title>
        <authorList>
            <person name="Robinson A.J."/>
            <person name="Natvig D.O."/>
        </authorList>
    </citation>
    <scope>NUCLEOTIDE SEQUENCE [LARGE SCALE GENOMIC DNA]</scope>
    <source>
        <strain evidence="9 10">CBS 110550</strain>
    </source>
</reference>
<evidence type="ECO:0000313" key="9">
    <source>
        <dbReference type="EMBL" id="RYP06437.1"/>
    </source>
</evidence>
<accession>A0A4Q4TKX2</accession>
<evidence type="ECO:0000256" key="4">
    <source>
        <dbReference type="ARBA" id="ARBA00022490"/>
    </source>
</evidence>
<evidence type="ECO:0000256" key="7">
    <source>
        <dbReference type="SAM" id="MobiDB-lite"/>
    </source>
</evidence>
<evidence type="ECO:0000256" key="5">
    <source>
        <dbReference type="ARBA" id="ARBA00022884"/>
    </source>
</evidence>
<comment type="caution">
    <text evidence="9">The sequence shown here is derived from an EMBL/GenBank/DDBJ whole genome shotgun (WGS) entry which is preliminary data.</text>
</comment>
<dbReference type="Proteomes" id="UP000293360">
    <property type="component" value="Unassembled WGS sequence"/>
</dbReference>
<feature type="region of interest" description="Disordered" evidence="7">
    <location>
        <begin position="500"/>
        <end position="523"/>
    </location>
</feature>
<dbReference type="STRING" id="155417.A0A4Q4TKX2"/>
<comment type="similarity">
    <text evidence="3">Belongs to the PAT1 family.</text>
</comment>
<dbReference type="Pfam" id="PF09770">
    <property type="entry name" value="PAT1"/>
    <property type="match status" value="1"/>
</dbReference>
<comment type="subcellular location">
    <subcellularLocation>
        <location evidence="2">Cytoplasm</location>
        <location evidence="2">P-body</location>
    </subcellularLocation>
    <subcellularLocation>
        <location evidence="1">Nucleus</location>
    </subcellularLocation>
</comment>
<feature type="region of interest" description="Disordered" evidence="7">
    <location>
        <begin position="1"/>
        <end position="72"/>
    </location>
</feature>
<dbReference type="OrthoDB" id="74835at2759"/>
<feature type="region of interest" description="Disordered" evidence="7">
    <location>
        <begin position="91"/>
        <end position="337"/>
    </location>
</feature>
<keyword evidence="4" id="KW-0963">Cytoplasm</keyword>
<dbReference type="InterPro" id="IPR019167">
    <property type="entry name" value="PAT1_dom"/>
</dbReference>
<evidence type="ECO:0000256" key="3">
    <source>
        <dbReference type="ARBA" id="ARBA00009138"/>
    </source>
</evidence>
<organism evidence="9 10">
    <name type="scientific">Monosporascus ibericus</name>
    <dbReference type="NCBI Taxonomy" id="155417"/>
    <lineage>
        <taxon>Eukaryota</taxon>
        <taxon>Fungi</taxon>
        <taxon>Dikarya</taxon>
        <taxon>Ascomycota</taxon>
        <taxon>Pezizomycotina</taxon>
        <taxon>Sordariomycetes</taxon>
        <taxon>Xylariomycetidae</taxon>
        <taxon>Xylariales</taxon>
        <taxon>Xylariales incertae sedis</taxon>
        <taxon>Monosporascus</taxon>
    </lineage>
</organism>
<dbReference type="AlphaFoldDB" id="A0A4Q4TKX2"/>
<dbReference type="GO" id="GO:0003723">
    <property type="term" value="F:RNA binding"/>
    <property type="evidence" value="ECO:0007669"/>
    <property type="project" value="UniProtKB-KW"/>
</dbReference>
<dbReference type="EMBL" id="QJNU01000130">
    <property type="protein sequence ID" value="RYP06437.1"/>
    <property type="molecule type" value="Genomic_DNA"/>
</dbReference>
<feature type="compositionally biased region" description="Low complexity" evidence="7">
    <location>
        <begin position="270"/>
        <end position="290"/>
    </location>
</feature>